<feature type="transmembrane region" description="Helical" evidence="2">
    <location>
        <begin position="176"/>
        <end position="198"/>
    </location>
</feature>
<dbReference type="PANTHER" id="PTHR16112">
    <property type="entry name" value="METHYL-CPG BINDING PROTEIN, DROSOPHILA"/>
    <property type="match status" value="1"/>
</dbReference>
<sequence>MSENVEEFPLGPPPSYEITQKVNNNTDLEKKDIVNHFIEISDYFEFEDPPPYKEKESSRVCEDTSGFQFVFPLITRPWKRFFTVCLRGQCNLAPENFGQNMTYYQLNYSWILLIVVIVAVVVTDSEDLNFCVLWTSFSVLLIYVLNMVGFCPITLLGQKLSLSEQLTALVMFQLPFYGLLSGAVPLIFYIEVMTILLFEKTKNSERLQDTSQRIKYFFQRRPPPNNSRLRSLENVIEYLKTDGTCKCGLECPFFIHKVFNFDARIPSKPILVNSRAEPLQSGCKHCVIDYLDVSNNLQQSSEATGNEASDAKLSGFSAVAPKRGPGRPRNPLSKSRRVAVLKHDLDRSTSPLHNIPLPVPSSIANSPVQSVPANIAVEQGPLPSFATIVSSSKLFNPGAGLGNTKLVSSTVTSVVNGSPIAAVTAHPSKTATTTASVNSAPSHSVSATTSAVTTLATMGQTVMEVTKTTASVATTVVVSHQHTAVAAASQPIRDQTENTLPKSTSSLIFGAANTPSTNLPSNSKEPSRLTISSSVASVVSTSTTTISTGTQGVKSVANINKLPDVKATPKVSAPRTSKATKSYGPRKTVAATLKAAAAAKASNPSADAAKPGVSDLIQRTYQTTSTAAASGPSSEKKLAASNASKSPALSTPSVATTVQAPALFHSVLKDAIMNEQGSAVTSTSPSTTTTVKNITSTTNAALNHSSRGSQSTSSASSRSKSAANKETTQVTTALLHGVQVSHLPPSVSQKVPAHRPSPQLPGYPISSGAFGNQAPLATTSQQQNVTAATMAQSSAQTSAPVSIYGQAQHTAGSSQIPSLQITASQAQGGVFFQGNGNQVFQMNVDSSQLKGAYQLHGALYQGAIPATFLATTNVNKAASSNTPGGIPHTMYPTNPYMLGIVMPAALTQSMPNQPGQSAPTTATSPSATAAAAAAVAAATPVASYSYNNQNAAIAAAFESFVPIAPAASPRFSQTLAHLASAYTPFLPRGAVQGNAPVQFAAQRMLSMGTMHPQSGGNGQMGQTVLNLGDYTVKYPLNTAKPGSYGTQSPSVSSVSQANTHQQQTAVVAAMPYVAFGQVNHPRFPFSVNFAAPSASTTPSVTSSSPSPACSFVTSATTPHQYGACSSSDSHAVPGYVAMPFSTSSGSTTHSSSAPTPHPGSAFSPPSSHTATSHSSQRMDVSGPAPHLSSWCGTKSLTGATNQRRCSTPESTSTGACSVANSSAFSVPSSRSSCMEVSTSSVTAPKTPSFSPSPRLPGVTSPLNSPLTMLPPNQGVSACRASPKSDSSLSSGRSNVESVPSRCQSLSVNESHPTKTSSSDTSCAPKRASYSDSSDQSKKAKYDESAYYEAYPLLGLKRSCEAIEAYCSPERDDEEEEDNEIGDRTVSKNDSPSPVNHQSGEENVTSKKCSNLNNENGSRGLANSDNEPVSDKRQSHSVYNGDVSANQKERSRDQSVQMVTDNAFPNVKTNPLSSNTPNNQECLRGPSVPITRPQFDIGDIVWAQARGLPSWPGKVVDASEVGKGRPDDGKRWVMWFGDHTFSQVEVDRLKTLSEGLRTLDDKARKKKYKAKKARIGLEQAISEALEALDVRERLRGRQASRSKAKKKRLR</sequence>
<evidence type="ECO:0000313" key="5">
    <source>
        <dbReference type="Proteomes" id="UP001159428"/>
    </source>
</evidence>
<feature type="compositionally biased region" description="Polar residues" evidence="1">
    <location>
        <begin position="1466"/>
        <end position="1480"/>
    </location>
</feature>
<feature type="compositionally biased region" description="Polar residues" evidence="1">
    <location>
        <begin position="1237"/>
        <end position="1251"/>
    </location>
</feature>
<keyword evidence="5" id="KW-1185">Reference proteome</keyword>
<comment type="caution">
    <text evidence="4">The sequence shown here is derived from an EMBL/GenBank/DDBJ whole genome shotgun (WGS) entry which is preliminary data.</text>
</comment>
<feature type="compositionally biased region" description="Low complexity" evidence="1">
    <location>
        <begin position="624"/>
        <end position="633"/>
    </location>
</feature>
<gene>
    <name evidence="4" type="ORF">PMEA_00012690</name>
</gene>
<accession>A0AAU9WVC4</accession>
<feature type="compositionally biased region" description="Polar residues" evidence="1">
    <location>
        <begin position="1198"/>
        <end position="1215"/>
    </location>
</feature>
<feature type="region of interest" description="Disordered" evidence="1">
    <location>
        <begin position="697"/>
        <end position="728"/>
    </location>
</feature>
<name>A0AAU9WVC4_9CNID</name>
<dbReference type="Gene3D" id="2.30.30.140">
    <property type="match status" value="1"/>
</dbReference>
<feature type="region of interest" description="Disordered" evidence="1">
    <location>
        <begin position="567"/>
        <end position="586"/>
    </location>
</feature>
<feature type="compositionally biased region" description="Low complexity" evidence="1">
    <location>
        <begin position="705"/>
        <end position="722"/>
    </location>
</feature>
<keyword evidence="2" id="KW-0472">Membrane</keyword>
<feature type="compositionally biased region" description="Polar residues" evidence="1">
    <location>
        <begin position="641"/>
        <end position="652"/>
    </location>
</feature>
<feature type="region of interest" description="Disordered" evidence="1">
    <location>
        <begin position="1142"/>
        <end position="1186"/>
    </location>
</feature>
<feature type="region of interest" description="Disordered" evidence="1">
    <location>
        <begin position="624"/>
        <end position="652"/>
    </location>
</feature>
<feature type="compositionally biased region" description="Polar residues" evidence="1">
    <location>
        <begin position="1283"/>
        <end position="1321"/>
    </location>
</feature>
<feature type="compositionally biased region" description="Polar residues" evidence="1">
    <location>
        <begin position="1387"/>
        <end position="1426"/>
    </location>
</feature>
<dbReference type="PANTHER" id="PTHR16112:SF16">
    <property type="entry name" value="SIX-BANDED, ISOFORM H"/>
    <property type="match status" value="1"/>
</dbReference>
<evidence type="ECO:0000256" key="1">
    <source>
        <dbReference type="SAM" id="MobiDB-lite"/>
    </source>
</evidence>
<feature type="compositionally biased region" description="Low complexity" evidence="1">
    <location>
        <begin position="1142"/>
        <end position="1175"/>
    </location>
</feature>
<dbReference type="Proteomes" id="UP001159428">
    <property type="component" value="Unassembled WGS sequence"/>
</dbReference>
<evidence type="ECO:0000313" key="4">
    <source>
        <dbReference type="EMBL" id="CAH3126699.1"/>
    </source>
</evidence>
<feature type="region of interest" description="Disordered" evidence="1">
    <location>
        <begin position="745"/>
        <end position="773"/>
    </location>
</feature>
<feature type="region of interest" description="Disordered" evidence="1">
    <location>
        <begin position="301"/>
        <end position="335"/>
    </location>
</feature>
<protein>
    <recommendedName>
        <fullName evidence="3">PWWP domain-containing protein</fullName>
    </recommendedName>
</protein>
<evidence type="ECO:0000256" key="2">
    <source>
        <dbReference type="SAM" id="Phobius"/>
    </source>
</evidence>
<dbReference type="GO" id="GO:0010369">
    <property type="term" value="C:chromocenter"/>
    <property type="evidence" value="ECO:0007669"/>
    <property type="project" value="TreeGrafter"/>
</dbReference>
<keyword evidence="2" id="KW-0812">Transmembrane</keyword>
<feature type="transmembrane region" description="Helical" evidence="2">
    <location>
        <begin position="134"/>
        <end position="156"/>
    </location>
</feature>
<feature type="transmembrane region" description="Helical" evidence="2">
    <location>
        <begin position="106"/>
        <end position="122"/>
    </location>
</feature>
<dbReference type="InterPro" id="IPR000313">
    <property type="entry name" value="PWWP_dom"/>
</dbReference>
<dbReference type="Pfam" id="PF00855">
    <property type="entry name" value="PWWP"/>
    <property type="match status" value="1"/>
</dbReference>
<feature type="region of interest" description="Disordered" evidence="1">
    <location>
        <begin position="1367"/>
        <end position="1485"/>
    </location>
</feature>
<feature type="domain" description="PWWP" evidence="3">
    <location>
        <begin position="1496"/>
        <end position="1554"/>
    </location>
</feature>
<keyword evidence="2" id="KW-1133">Transmembrane helix</keyword>
<feature type="compositionally biased region" description="Acidic residues" evidence="1">
    <location>
        <begin position="1370"/>
        <end position="1379"/>
    </location>
</feature>
<dbReference type="SUPFAM" id="SSF63748">
    <property type="entry name" value="Tudor/PWWP/MBT"/>
    <property type="match status" value="1"/>
</dbReference>
<reference evidence="4 5" key="1">
    <citation type="submission" date="2022-05" db="EMBL/GenBank/DDBJ databases">
        <authorList>
            <consortium name="Genoscope - CEA"/>
            <person name="William W."/>
        </authorList>
    </citation>
    <scope>NUCLEOTIDE SEQUENCE [LARGE SCALE GENOMIC DNA]</scope>
</reference>
<feature type="region of interest" description="Disordered" evidence="1">
    <location>
        <begin position="1198"/>
        <end position="1218"/>
    </location>
</feature>
<dbReference type="GO" id="GO:0005634">
    <property type="term" value="C:nucleus"/>
    <property type="evidence" value="ECO:0007669"/>
    <property type="project" value="TreeGrafter"/>
</dbReference>
<dbReference type="EMBL" id="CALNXJ010000022">
    <property type="protein sequence ID" value="CAH3126699.1"/>
    <property type="molecule type" value="Genomic_DNA"/>
</dbReference>
<dbReference type="GO" id="GO:0003682">
    <property type="term" value="F:chromatin binding"/>
    <property type="evidence" value="ECO:0007669"/>
    <property type="project" value="TreeGrafter"/>
</dbReference>
<organism evidence="4 5">
    <name type="scientific">Pocillopora meandrina</name>
    <dbReference type="NCBI Taxonomy" id="46732"/>
    <lineage>
        <taxon>Eukaryota</taxon>
        <taxon>Metazoa</taxon>
        <taxon>Cnidaria</taxon>
        <taxon>Anthozoa</taxon>
        <taxon>Hexacorallia</taxon>
        <taxon>Scleractinia</taxon>
        <taxon>Astrocoeniina</taxon>
        <taxon>Pocilloporidae</taxon>
        <taxon>Pocillopora</taxon>
    </lineage>
</organism>
<evidence type="ECO:0000259" key="3">
    <source>
        <dbReference type="PROSITE" id="PS50812"/>
    </source>
</evidence>
<dbReference type="PROSITE" id="PS50812">
    <property type="entry name" value="PWWP"/>
    <property type="match status" value="1"/>
</dbReference>
<feature type="region of interest" description="Disordered" evidence="1">
    <location>
        <begin position="1237"/>
        <end position="1341"/>
    </location>
</feature>
<proteinExistence type="predicted"/>
<dbReference type="SMART" id="SM00293">
    <property type="entry name" value="PWWP"/>
    <property type="match status" value="1"/>
</dbReference>